<organism evidence="5 6">
    <name type="scientific">Tetrabaena socialis</name>
    <dbReference type="NCBI Taxonomy" id="47790"/>
    <lineage>
        <taxon>Eukaryota</taxon>
        <taxon>Viridiplantae</taxon>
        <taxon>Chlorophyta</taxon>
        <taxon>core chlorophytes</taxon>
        <taxon>Chlorophyceae</taxon>
        <taxon>CS clade</taxon>
        <taxon>Chlamydomonadales</taxon>
        <taxon>Tetrabaenaceae</taxon>
        <taxon>Tetrabaena</taxon>
    </lineage>
</organism>
<dbReference type="PANTHER" id="PTHR44186">
    <property type="match status" value="1"/>
</dbReference>
<sequence length="100" mass="11199">PQAINVYMEALEHSPENPEILTTLGLLFLRTNDNNRAFDYLGTSLTHDPRNPRTILAAGSIIQDHSDMDVALVKYRVAAVQTPNSPQLWNNIGMCFFGKQ</sequence>
<dbReference type="PROSITE" id="PS50005">
    <property type="entry name" value="TPR"/>
    <property type="match status" value="1"/>
</dbReference>
<dbReference type="EMBL" id="PGGS01003656">
    <property type="protein sequence ID" value="PNG99216.1"/>
    <property type="molecule type" value="Genomic_DNA"/>
</dbReference>
<keyword evidence="1" id="KW-0677">Repeat</keyword>
<dbReference type="Proteomes" id="UP000236333">
    <property type="component" value="Unassembled WGS sequence"/>
</dbReference>
<gene>
    <name evidence="5" type="ORF">TSOC_015012</name>
</gene>
<dbReference type="PANTHER" id="PTHR44186:SF1">
    <property type="entry name" value="BARDET-BIEDL SYNDROME 4 PROTEIN"/>
    <property type="match status" value="1"/>
</dbReference>
<reference evidence="5 6" key="1">
    <citation type="journal article" date="2017" name="Mol. Biol. Evol.">
        <title>The 4-celled Tetrabaena socialis nuclear genome reveals the essential components for genetic control of cell number at the origin of multicellularity in the volvocine lineage.</title>
        <authorList>
            <person name="Featherston J."/>
            <person name="Arakaki Y."/>
            <person name="Hanschen E.R."/>
            <person name="Ferris P.J."/>
            <person name="Michod R.E."/>
            <person name="Olson B.J.S.C."/>
            <person name="Nozaki H."/>
            <person name="Durand P.M."/>
        </authorList>
    </citation>
    <scope>NUCLEOTIDE SEQUENCE [LARGE SCALE GENOMIC DNA]</scope>
    <source>
        <strain evidence="5 6">NIES-571</strain>
    </source>
</reference>
<dbReference type="SUPFAM" id="SSF48452">
    <property type="entry name" value="TPR-like"/>
    <property type="match status" value="1"/>
</dbReference>
<keyword evidence="6" id="KW-1185">Reference proteome</keyword>
<dbReference type="GO" id="GO:0061512">
    <property type="term" value="P:protein localization to cilium"/>
    <property type="evidence" value="ECO:0007669"/>
    <property type="project" value="TreeGrafter"/>
</dbReference>
<keyword evidence="2 4" id="KW-0802">TPR repeat</keyword>
<feature type="non-terminal residue" evidence="5">
    <location>
        <position position="1"/>
    </location>
</feature>
<evidence type="ECO:0000256" key="1">
    <source>
        <dbReference type="ARBA" id="ARBA00022737"/>
    </source>
</evidence>
<dbReference type="GO" id="GO:0060271">
    <property type="term" value="P:cilium assembly"/>
    <property type="evidence" value="ECO:0007669"/>
    <property type="project" value="TreeGrafter"/>
</dbReference>
<dbReference type="OrthoDB" id="309339at2759"/>
<feature type="non-terminal residue" evidence="5">
    <location>
        <position position="100"/>
    </location>
</feature>
<feature type="repeat" description="TPR" evidence="4">
    <location>
        <begin position="18"/>
        <end position="51"/>
    </location>
</feature>
<evidence type="ECO:0000313" key="5">
    <source>
        <dbReference type="EMBL" id="PNG99216.1"/>
    </source>
</evidence>
<dbReference type="InterPro" id="IPR011990">
    <property type="entry name" value="TPR-like_helical_dom_sf"/>
</dbReference>
<comment type="similarity">
    <text evidence="3">Belongs to the BBS4 family.</text>
</comment>
<evidence type="ECO:0000313" key="6">
    <source>
        <dbReference type="Proteomes" id="UP000236333"/>
    </source>
</evidence>
<comment type="caution">
    <text evidence="5">The sequence shown here is derived from an EMBL/GenBank/DDBJ whole genome shotgun (WGS) entry which is preliminary data.</text>
</comment>
<evidence type="ECO:0000256" key="3">
    <source>
        <dbReference type="ARBA" id="ARBA00023778"/>
    </source>
</evidence>
<dbReference type="Gene3D" id="1.25.40.10">
    <property type="entry name" value="Tetratricopeptide repeat domain"/>
    <property type="match status" value="1"/>
</dbReference>
<dbReference type="AlphaFoldDB" id="A0A2J7ZG25"/>
<proteinExistence type="inferred from homology"/>
<name>A0A2J7ZG25_9CHLO</name>
<protein>
    <submittedName>
        <fullName evidence="5">Bardet-Biedl syndrome 4</fullName>
    </submittedName>
</protein>
<evidence type="ECO:0000256" key="4">
    <source>
        <dbReference type="PROSITE-ProRule" id="PRU00339"/>
    </source>
</evidence>
<dbReference type="GO" id="GO:0036064">
    <property type="term" value="C:ciliary basal body"/>
    <property type="evidence" value="ECO:0007669"/>
    <property type="project" value="TreeGrafter"/>
</dbReference>
<evidence type="ECO:0000256" key="2">
    <source>
        <dbReference type="ARBA" id="ARBA00022803"/>
    </source>
</evidence>
<dbReference type="InterPro" id="IPR019734">
    <property type="entry name" value="TPR_rpt"/>
</dbReference>
<accession>A0A2J7ZG25</accession>